<dbReference type="NCBIfam" id="TIGR00254">
    <property type="entry name" value="GGDEF"/>
    <property type="match status" value="1"/>
</dbReference>
<dbReference type="Gene3D" id="3.40.50.2300">
    <property type="match status" value="1"/>
</dbReference>
<feature type="domain" description="GGDEF" evidence="6">
    <location>
        <begin position="169"/>
        <end position="310"/>
    </location>
</feature>
<feature type="modified residue" description="4-aspartylphosphate" evidence="4">
    <location>
        <position position="59"/>
    </location>
</feature>
<feature type="domain" description="Response regulatory" evidence="5">
    <location>
        <begin position="11"/>
        <end position="126"/>
    </location>
</feature>
<evidence type="ECO:0000313" key="8">
    <source>
        <dbReference type="Proteomes" id="UP000236449"/>
    </source>
</evidence>
<evidence type="ECO:0000259" key="5">
    <source>
        <dbReference type="PROSITE" id="PS50110"/>
    </source>
</evidence>
<evidence type="ECO:0000313" key="7">
    <source>
        <dbReference type="EMBL" id="PNI04039.1"/>
    </source>
</evidence>
<dbReference type="InterPro" id="IPR001789">
    <property type="entry name" value="Sig_transdc_resp-reg_receiver"/>
</dbReference>
<dbReference type="InterPro" id="IPR050469">
    <property type="entry name" value="Diguanylate_Cyclase"/>
</dbReference>
<dbReference type="Gene3D" id="3.30.70.270">
    <property type="match status" value="1"/>
</dbReference>
<dbReference type="InterPro" id="IPR000160">
    <property type="entry name" value="GGDEF_dom"/>
</dbReference>
<dbReference type="PANTHER" id="PTHR45138">
    <property type="entry name" value="REGULATORY COMPONENTS OF SENSORY TRANSDUCTION SYSTEM"/>
    <property type="match status" value="1"/>
</dbReference>
<name>A0A2J8I0H3_VIBDI</name>
<comment type="caution">
    <text evidence="7">The sequence shown here is derived from an EMBL/GenBank/DDBJ whole genome shotgun (WGS) entry which is preliminary data.</text>
</comment>
<evidence type="ECO:0000256" key="1">
    <source>
        <dbReference type="ARBA" id="ARBA00001946"/>
    </source>
</evidence>
<evidence type="ECO:0000259" key="6">
    <source>
        <dbReference type="PROSITE" id="PS50887"/>
    </source>
</evidence>
<organism evidence="7 8">
    <name type="scientific">Vibrio diazotrophicus</name>
    <dbReference type="NCBI Taxonomy" id="685"/>
    <lineage>
        <taxon>Bacteria</taxon>
        <taxon>Pseudomonadati</taxon>
        <taxon>Pseudomonadota</taxon>
        <taxon>Gammaproteobacteria</taxon>
        <taxon>Vibrionales</taxon>
        <taxon>Vibrionaceae</taxon>
        <taxon>Vibrio</taxon>
    </lineage>
</organism>
<dbReference type="GO" id="GO:0000160">
    <property type="term" value="P:phosphorelay signal transduction system"/>
    <property type="evidence" value="ECO:0007669"/>
    <property type="project" value="InterPro"/>
</dbReference>
<protein>
    <recommendedName>
        <fullName evidence="2">diguanylate cyclase</fullName>
        <ecNumber evidence="2">2.7.7.65</ecNumber>
    </recommendedName>
</protein>
<dbReference type="InterPro" id="IPR011006">
    <property type="entry name" value="CheY-like_superfamily"/>
</dbReference>
<dbReference type="Proteomes" id="UP000236449">
    <property type="component" value="Unassembled WGS sequence"/>
</dbReference>
<dbReference type="PROSITE" id="PS50110">
    <property type="entry name" value="RESPONSE_REGULATORY"/>
    <property type="match status" value="1"/>
</dbReference>
<dbReference type="OrthoDB" id="9812260at2"/>
<dbReference type="PANTHER" id="PTHR45138:SF9">
    <property type="entry name" value="DIGUANYLATE CYCLASE DGCM-RELATED"/>
    <property type="match status" value="1"/>
</dbReference>
<dbReference type="GO" id="GO:0052621">
    <property type="term" value="F:diguanylate cyclase activity"/>
    <property type="evidence" value="ECO:0007669"/>
    <property type="project" value="UniProtKB-EC"/>
</dbReference>
<dbReference type="GO" id="GO:1902201">
    <property type="term" value="P:negative regulation of bacterial-type flagellum-dependent cell motility"/>
    <property type="evidence" value="ECO:0007669"/>
    <property type="project" value="TreeGrafter"/>
</dbReference>
<evidence type="ECO:0000256" key="2">
    <source>
        <dbReference type="ARBA" id="ARBA00012528"/>
    </source>
</evidence>
<evidence type="ECO:0000256" key="3">
    <source>
        <dbReference type="ARBA" id="ARBA00034247"/>
    </source>
</evidence>
<dbReference type="Pfam" id="PF00990">
    <property type="entry name" value="GGDEF"/>
    <property type="match status" value="1"/>
</dbReference>
<dbReference type="EMBL" id="POSK01000010">
    <property type="protein sequence ID" value="PNI04039.1"/>
    <property type="molecule type" value="Genomic_DNA"/>
</dbReference>
<comment type="catalytic activity">
    <reaction evidence="3">
        <text>2 GTP = 3',3'-c-di-GMP + 2 diphosphate</text>
        <dbReference type="Rhea" id="RHEA:24898"/>
        <dbReference type="ChEBI" id="CHEBI:33019"/>
        <dbReference type="ChEBI" id="CHEBI:37565"/>
        <dbReference type="ChEBI" id="CHEBI:58805"/>
        <dbReference type="EC" id="2.7.7.65"/>
    </reaction>
</comment>
<dbReference type="GO" id="GO:0043709">
    <property type="term" value="P:cell adhesion involved in single-species biofilm formation"/>
    <property type="evidence" value="ECO:0007669"/>
    <property type="project" value="TreeGrafter"/>
</dbReference>
<keyword evidence="4" id="KW-0597">Phosphoprotein</keyword>
<gene>
    <name evidence="7" type="ORF">C1N32_15910</name>
</gene>
<accession>A0A2J8I0H3</accession>
<dbReference type="Pfam" id="PF00072">
    <property type="entry name" value="Response_reg"/>
    <property type="match status" value="1"/>
</dbReference>
<dbReference type="PROSITE" id="PS50887">
    <property type="entry name" value="GGDEF"/>
    <property type="match status" value="1"/>
</dbReference>
<dbReference type="AlphaFoldDB" id="A0A2J8I0H3"/>
<dbReference type="SUPFAM" id="SSF52172">
    <property type="entry name" value="CheY-like"/>
    <property type="match status" value="1"/>
</dbReference>
<sequence>MDKLSEENIPEILIVDDDSSVVIALHKVLQGVGRIRFASTASQALEMVSETRPDLILLDVELPDINGLKLCIMLKDDMATASIPVLFITSKIEAGFEERVFDAGASDFITKPLKPRVVAARVQTHLAYHKALVQLNKLAHTDSLSGLANRLAFDEQLDIEFRRARRQQEPLSIVMIDIDEFKKYNDYFGHVEGDDCIKAIGRGLNNVTKRPADFAARFGGEEFTLILPNTDKKGAEVLIGSLMSTIADLAIKHAPEAIYPIVTVSVGYSTLDPMQCDFSSVTPLDIVSAADKALYQSKHDGRNRYTYQALEV</sequence>
<dbReference type="RefSeq" id="WP_102966736.1">
    <property type="nucleotide sequence ID" value="NZ_POSK01000010.1"/>
</dbReference>
<dbReference type="InterPro" id="IPR029787">
    <property type="entry name" value="Nucleotide_cyclase"/>
</dbReference>
<dbReference type="GO" id="GO:0005886">
    <property type="term" value="C:plasma membrane"/>
    <property type="evidence" value="ECO:0007669"/>
    <property type="project" value="TreeGrafter"/>
</dbReference>
<dbReference type="SMART" id="SM00267">
    <property type="entry name" value="GGDEF"/>
    <property type="match status" value="1"/>
</dbReference>
<dbReference type="SMART" id="SM00448">
    <property type="entry name" value="REC"/>
    <property type="match status" value="1"/>
</dbReference>
<dbReference type="SUPFAM" id="SSF55073">
    <property type="entry name" value="Nucleotide cyclase"/>
    <property type="match status" value="1"/>
</dbReference>
<reference evidence="7 8" key="1">
    <citation type="submission" date="2018-01" db="EMBL/GenBank/DDBJ databases">
        <title>Draft genome sequences of six Vibrio diazotrophicus strains isolated from deep-sea sediments of the Baltic Sea.</title>
        <authorList>
            <person name="Castillo D."/>
            <person name="Vandieken V."/>
            <person name="Chiang O."/>
            <person name="Middelboe M."/>
        </authorList>
    </citation>
    <scope>NUCLEOTIDE SEQUENCE [LARGE SCALE GENOMIC DNA]</scope>
    <source>
        <strain evidence="7 8">60.27F</strain>
    </source>
</reference>
<comment type="cofactor">
    <cofactor evidence="1">
        <name>Mg(2+)</name>
        <dbReference type="ChEBI" id="CHEBI:18420"/>
    </cofactor>
</comment>
<dbReference type="EC" id="2.7.7.65" evidence="2"/>
<dbReference type="InterPro" id="IPR043128">
    <property type="entry name" value="Rev_trsase/Diguanyl_cyclase"/>
</dbReference>
<dbReference type="CDD" id="cd01949">
    <property type="entry name" value="GGDEF"/>
    <property type="match status" value="1"/>
</dbReference>
<evidence type="ECO:0000256" key="4">
    <source>
        <dbReference type="PROSITE-ProRule" id="PRU00169"/>
    </source>
</evidence>
<dbReference type="FunFam" id="3.30.70.270:FF:000001">
    <property type="entry name" value="Diguanylate cyclase domain protein"/>
    <property type="match status" value="1"/>
</dbReference>
<proteinExistence type="predicted"/>